<dbReference type="InterPro" id="IPR006311">
    <property type="entry name" value="TAT_signal"/>
</dbReference>
<dbReference type="InterPro" id="IPR052910">
    <property type="entry name" value="ABC-Purine-Binding"/>
</dbReference>
<sequence length="358" mass="38521">MTLHRRSLLAAPALLGAAALTHGAAAADPFKVGFVYVSPIGDAGWTFQHELGRRAVEAALGDAVKTSYVENVPEGADAERVIRRLAQDGNQLIFATSFGYMNQTERVAKAFPKVKFEHATGYKRAVNLATYSGRYYEPRYLTGIIAGRLSKSGVIGYVAAFPIPEVIQGINAVMLGARSVNPNATIKVVFTSSWYDPGRERAAADTLVAQGADYLTQHTDSTAVVQAAEEKGVWCSGYDSDMLKYAPKTHTTAVEMHWDDYYIDRVKQAIAGTWTSGDVWGGMASGMVRLSRFNPNLPAPLLGEVAAKTEEIKSGKLVVFSGPIKDQSGAVKVPAGKALTDPEILSMNWFAEGVQGKV</sequence>
<dbReference type="PROSITE" id="PS51318">
    <property type="entry name" value="TAT"/>
    <property type="match status" value="1"/>
</dbReference>
<dbReference type="CDD" id="cd19963">
    <property type="entry name" value="PBP1_BMP-like"/>
    <property type="match status" value="1"/>
</dbReference>
<dbReference type="EMBL" id="SKBM01000005">
    <property type="protein sequence ID" value="TCZ64492.1"/>
    <property type="molecule type" value="Genomic_DNA"/>
</dbReference>
<dbReference type="Pfam" id="PF02608">
    <property type="entry name" value="Bmp"/>
    <property type="match status" value="1"/>
</dbReference>
<dbReference type="Gene3D" id="3.40.50.2300">
    <property type="match status" value="2"/>
</dbReference>
<feature type="chain" id="PRO_5020578231" evidence="2">
    <location>
        <begin position="27"/>
        <end position="358"/>
    </location>
</feature>
<keyword evidence="1 2" id="KW-0732">Signal</keyword>
<dbReference type="AlphaFoldDB" id="A0A4R4DSC4"/>
<dbReference type="PANTHER" id="PTHR43208">
    <property type="entry name" value="ABC TRANSPORTER SUBSTRATE-BINDING PROTEIN"/>
    <property type="match status" value="1"/>
</dbReference>
<dbReference type="GO" id="GO:0005886">
    <property type="term" value="C:plasma membrane"/>
    <property type="evidence" value="ECO:0007669"/>
    <property type="project" value="InterPro"/>
</dbReference>
<evidence type="ECO:0000259" key="3">
    <source>
        <dbReference type="Pfam" id="PF02608"/>
    </source>
</evidence>
<accession>A0A4R4DSC4</accession>
<protein>
    <submittedName>
        <fullName evidence="4">BMP family ABC transporter substrate-binding protein</fullName>
    </submittedName>
</protein>
<proteinExistence type="predicted"/>
<name>A0A4R4DSC4_9PROT</name>
<gene>
    <name evidence="4" type="ORF">EXY23_07570</name>
</gene>
<feature type="signal peptide" evidence="2">
    <location>
        <begin position="1"/>
        <end position="26"/>
    </location>
</feature>
<dbReference type="OrthoDB" id="9781639at2"/>
<evidence type="ECO:0000313" key="4">
    <source>
        <dbReference type="EMBL" id="TCZ64492.1"/>
    </source>
</evidence>
<dbReference type="PANTHER" id="PTHR43208:SF1">
    <property type="entry name" value="ABC TRANSPORTER SUBSTRATE-BINDING PROTEIN"/>
    <property type="match status" value="1"/>
</dbReference>
<dbReference type="RefSeq" id="WP_132286450.1">
    <property type="nucleotide sequence ID" value="NZ_SKBM01000005.1"/>
</dbReference>
<dbReference type="Proteomes" id="UP000295023">
    <property type="component" value="Unassembled WGS sequence"/>
</dbReference>
<feature type="domain" description="ABC transporter substrate-binding protein PnrA-like" evidence="3">
    <location>
        <begin position="31"/>
        <end position="297"/>
    </location>
</feature>
<reference evidence="4 5" key="1">
    <citation type="submission" date="2019-03" db="EMBL/GenBank/DDBJ databases">
        <title>Paracraurococcus aquatilis NE82 genome sequence.</title>
        <authorList>
            <person name="Zhao Y."/>
            <person name="Du Z."/>
        </authorList>
    </citation>
    <scope>NUCLEOTIDE SEQUENCE [LARGE SCALE GENOMIC DNA]</scope>
    <source>
        <strain evidence="4 5">NE82</strain>
    </source>
</reference>
<evidence type="ECO:0000256" key="1">
    <source>
        <dbReference type="ARBA" id="ARBA00022729"/>
    </source>
</evidence>
<evidence type="ECO:0000256" key="2">
    <source>
        <dbReference type="SAM" id="SignalP"/>
    </source>
</evidence>
<comment type="caution">
    <text evidence="4">The sequence shown here is derived from an EMBL/GenBank/DDBJ whole genome shotgun (WGS) entry which is preliminary data.</text>
</comment>
<dbReference type="InterPro" id="IPR003760">
    <property type="entry name" value="PnrA-like"/>
</dbReference>
<keyword evidence="5" id="KW-1185">Reference proteome</keyword>
<evidence type="ECO:0000313" key="5">
    <source>
        <dbReference type="Proteomes" id="UP000295023"/>
    </source>
</evidence>
<organism evidence="4 5">
    <name type="scientific">Roseicella aquatilis</name>
    <dbReference type="NCBI Taxonomy" id="2527868"/>
    <lineage>
        <taxon>Bacteria</taxon>
        <taxon>Pseudomonadati</taxon>
        <taxon>Pseudomonadota</taxon>
        <taxon>Alphaproteobacteria</taxon>
        <taxon>Acetobacterales</taxon>
        <taxon>Roseomonadaceae</taxon>
        <taxon>Roseicella</taxon>
    </lineage>
</organism>